<organism evidence="1">
    <name type="scientific">marine sediment metagenome</name>
    <dbReference type="NCBI Taxonomy" id="412755"/>
    <lineage>
        <taxon>unclassified sequences</taxon>
        <taxon>metagenomes</taxon>
        <taxon>ecological metagenomes</taxon>
    </lineage>
</organism>
<sequence>QGGSGISEVSYISVPDIVFSLLGREWLLSVKIGENVPTLKSAFIQYQRHKEESRINHGLILFLPSSARNVKPTEQDVNSFINKSPVTCLVDTPILKEEYRGLTFPQVLLRLISEVGAKLEQKLEKGYPLKLVITLLKQHVSDLMTTVSLSDPMLLRVV</sequence>
<protein>
    <submittedName>
        <fullName evidence="1">Uncharacterized protein</fullName>
    </submittedName>
</protein>
<comment type="caution">
    <text evidence="1">The sequence shown here is derived from an EMBL/GenBank/DDBJ whole genome shotgun (WGS) entry which is preliminary data.</text>
</comment>
<accession>X1QUX0</accession>
<reference evidence="1" key="1">
    <citation type="journal article" date="2014" name="Front. Microbiol.">
        <title>High frequency of phylogenetically diverse reductive dehalogenase-homologous genes in deep subseafloor sedimentary metagenomes.</title>
        <authorList>
            <person name="Kawai M."/>
            <person name="Futagami T."/>
            <person name="Toyoda A."/>
            <person name="Takaki Y."/>
            <person name="Nishi S."/>
            <person name="Hori S."/>
            <person name="Arai W."/>
            <person name="Tsubouchi T."/>
            <person name="Morono Y."/>
            <person name="Uchiyama I."/>
            <person name="Ito T."/>
            <person name="Fujiyama A."/>
            <person name="Inagaki F."/>
            <person name="Takami H."/>
        </authorList>
    </citation>
    <scope>NUCLEOTIDE SEQUENCE</scope>
    <source>
        <strain evidence="1">Expedition CK06-06</strain>
    </source>
</reference>
<proteinExistence type="predicted"/>
<evidence type="ECO:0000313" key="1">
    <source>
        <dbReference type="EMBL" id="GAI47074.1"/>
    </source>
</evidence>
<gene>
    <name evidence="1" type="ORF">S06H3_62197</name>
</gene>
<feature type="non-terminal residue" evidence="1">
    <location>
        <position position="158"/>
    </location>
</feature>
<name>X1QUX0_9ZZZZ</name>
<dbReference type="AlphaFoldDB" id="X1QUX0"/>
<feature type="non-terminal residue" evidence="1">
    <location>
        <position position="1"/>
    </location>
</feature>
<dbReference type="EMBL" id="BARV01040942">
    <property type="protein sequence ID" value="GAI47074.1"/>
    <property type="molecule type" value="Genomic_DNA"/>
</dbReference>